<feature type="transmembrane region" description="Helical" evidence="1">
    <location>
        <begin position="20"/>
        <end position="38"/>
    </location>
</feature>
<keyword evidence="1" id="KW-0812">Transmembrane</keyword>
<keyword evidence="1" id="KW-0472">Membrane</keyword>
<reference evidence="2 3" key="2">
    <citation type="submission" date="2023-10" db="EMBL/GenBank/DDBJ databases">
        <authorList>
            <person name="Han X.F."/>
        </authorList>
    </citation>
    <scope>NUCLEOTIDE SEQUENCE [LARGE SCALE GENOMIC DNA]</scope>
    <source>
        <strain evidence="2 3">KCTC 39840</strain>
    </source>
</reference>
<feature type="transmembrane region" description="Helical" evidence="1">
    <location>
        <begin position="153"/>
        <end position="178"/>
    </location>
</feature>
<keyword evidence="1" id="KW-1133">Transmembrane helix</keyword>
<name>A0ABU4HWR8_9ACTN</name>
<feature type="transmembrane region" description="Helical" evidence="1">
    <location>
        <begin position="69"/>
        <end position="93"/>
    </location>
</feature>
<evidence type="ECO:0000313" key="2">
    <source>
        <dbReference type="EMBL" id="MDW5597771.1"/>
    </source>
</evidence>
<sequence length="287" mass="28983">MSDAFTIAGHALKEAVRRRVLLVVALLTAGFLGLYALAASEVFDSLERTSGGPGGIVPIDEQALAGGTLLGLAMFVALFLGVVLAVFLTLGAVRGDAERGLLQPLVVRPVGRTTLLTGRLLAASVVCAPYVVIVFLAAALITRTTGDFAPASYVVPAAGLALGAISVVAISLLGSALLGTTANGIAMFMVFALGLAGGLLGQIGEGLDVEGLMTASSIISWAVPFEALYQNGLHALTADIGGATGVIVQLGPFGGASDVSAAIWPWALAWSAVVMALAALAFARRDL</sequence>
<dbReference type="Proteomes" id="UP001284601">
    <property type="component" value="Unassembled WGS sequence"/>
</dbReference>
<keyword evidence="3" id="KW-1185">Reference proteome</keyword>
<organism evidence="2 3">
    <name type="scientific">Conexibacter stalactiti</name>
    <dbReference type="NCBI Taxonomy" id="1940611"/>
    <lineage>
        <taxon>Bacteria</taxon>
        <taxon>Bacillati</taxon>
        <taxon>Actinomycetota</taxon>
        <taxon>Thermoleophilia</taxon>
        <taxon>Solirubrobacterales</taxon>
        <taxon>Conexibacteraceae</taxon>
        <taxon>Conexibacter</taxon>
    </lineage>
</organism>
<evidence type="ECO:0000256" key="1">
    <source>
        <dbReference type="SAM" id="Phobius"/>
    </source>
</evidence>
<feature type="transmembrane region" description="Helical" evidence="1">
    <location>
        <begin position="120"/>
        <end position="141"/>
    </location>
</feature>
<evidence type="ECO:0000313" key="3">
    <source>
        <dbReference type="Proteomes" id="UP001284601"/>
    </source>
</evidence>
<dbReference type="Pfam" id="PF12679">
    <property type="entry name" value="ABC2_membrane_2"/>
    <property type="match status" value="1"/>
</dbReference>
<feature type="transmembrane region" description="Helical" evidence="1">
    <location>
        <begin position="185"/>
        <end position="204"/>
    </location>
</feature>
<proteinExistence type="predicted"/>
<reference evidence="3" key="1">
    <citation type="submission" date="2023-07" db="EMBL/GenBank/DDBJ databases">
        <title>Conexibacter stalactiti sp. nov., isolated from stalactites in a lava cave and emended description of the genus Conexibacter.</title>
        <authorList>
            <person name="Lee S.D."/>
        </authorList>
    </citation>
    <scope>NUCLEOTIDE SEQUENCE [LARGE SCALE GENOMIC DNA]</scope>
    <source>
        <strain evidence="3">KCTC 39840</strain>
    </source>
</reference>
<comment type="caution">
    <text evidence="2">The sequence shown here is derived from an EMBL/GenBank/DDBJ whole genome shotgun (WGS) entry which is preliminary data.</text>
</comment>
<feature type="transmembrane region" description="Helical" evidence="1">
    <location>
        <begin position="263"/>
        <end position="283"/>
    </location>
</feature>
<protein>
    <submittedName>
        <fullName evidence="2">ABC transporter permease</fullName>
    </submittedName>
</protein>
<dbReference type="RefSeq" id="WP_318600239.1">
    <property type="nucleotide sequence ID" value="NZ_JAWSTH010000102.1"/>
</dbReference>
<accession>A0ABU4HWR8</accession>
<dbReference type="EMBL" id="JAWSTH010000102">
    <property type="protein sequence ID" value="MDW5597771.1"/>
    <property type="molecule type" value="Genomic_DNA"/>
</dbReference>
<gene>
    <name evidence="2" type="ORF">R7226_25690</name>
</gene>